<dbReference type="InterPro" id="IPR031649">
    <property type="entry name" value="GPHH_dom"/>
</dbReference>
<keyword evidence="2" id="KW-0813">Transport</keyword>
<evidence type="ECO:0000256" key="10">
    <source>
        <dbReference type="ARBA" id="ARBA00023303"/>
    </source>
</evidence>
<feature type="domain" description="Ion transport" evidence="15">
    <location>
        <begin position="3"/>
        <end position="319"/>
    </location>
</feature>
<feature type="transmembrane region" description="Helical" evidence="14">
    <location>
        <begin position="497"/>
        <end position="519"/>
    </location>
</feature>
<keyword evidence="10" id="KW-0407">Ion channel</keyword>
<feature type="domain" description="Ion transport" evidence="15">
    <location>
        <begin position="680"/>
        <end position="1004"/>
    </location>
</feature>
<comment type="subcellular location">
    <subcellularLocation>
        <location evidence="1 12">Membrane</location>
        <topology evidence="1 12">Multi-pass membrane protein</topology>
    </subcellularLocation>
</comment>
<evidence type="ECO:0000259" key="16">
    <source>
        <dbReference type="Pfam" id="PF16905"/>
    </source>
</evidence>
<dbReference type="Gene3D" id="1.10.287.70">
    <property type="match status" value="4"/>
</dbReference>
<evidence type="ECO:0000313" key="17">
    <source>
        <dbReference type="EMBL" id="EGZ28509.1"/>
    </source>
</evidence>
<feature type="transmembrane region" description="Helical" evidence="14">
    <location>
        <begin position="40"/>
        <end position="61"/>
    </location>
</feature>
<keyword evidence="18" id="KW-1185">Reference proteome</keyword>
<evidence type="ECO:0000256" key="12">
    <source>
        <dbReference type="RuleBase" id="RU003808"/>
    </source>
</evidence>
<feature type="transmembrane region" description="Helical" evidence="14">
    <location>
        <begin position="1056"/>
        <end position="1074"/>
    </location>
</feature>
<feature type="transmembrane region" description="Helical" evidence="14">
    <location>
        <begin position="1168"/>
        <end position="1196"/>
    </location>
</feature>
<dbReference type="GO" id="GO:0005245">
    <property type="term" value="F:voltage-gated calcium channel activity"/>
    <property type="evidence" value="ECO:0007669"/>
    <property type="project" value="InterPro"/>
</dbReference>
<feature type="transmembrane region" description="Helical" evidence="14">
    <location>
        <begin position="6"/>
        <end position="28"/>
    </location>
</feature>
<keyword evidence="4" id="KW-0677">Repeat</keyword>
<evidence type="ECO:0000256" key="2">
    <source>
        <dbReference type="ARBA" id="ARBA00022448"/>
    </source>
</evidence>
<feature type="transmembrane region" description="Helical" evidence="14">
    <location>
        <begin position="395"/>
        <end position="416"/>
    </location>
</feature>
<evidence type="ECO:0000256" key="13">
    <source>
        <dbReference type="SAM" id="MobiDB-lite"/>
    </source>
</evidence>
<evidence type="ECO:0000256" key="8">
    <source>
        <dbReference type="ARBA" id="ARBA00023136"/>
    </source>
</evidence>
<dbReference type="Gene3D" id="1.20.120.350">
    <property type="entry name" value="Voltage-gated potassium channels. Chain C"/>
    <property type="match status" value="4"/>
</dbReference>
<evidence type="ECO:0000256" key="7">
    <source>
        <dbReference type="ARBA" id="ARBA00023065"/>
    </source>
</evidence>
<dbReference type="STRING" id="1094619.G4YIT9"/>
<dbReference type="GO" id="GO:0046872">
    <property type="term" value="F:metal ion binding"/>
    <property type="evidence" value="ECO:0007669"/>
    <property type="project" value="UniProtKB-KW"/>
</dbReference>
<dbReference type="Gene3D" id="1.10.238.10">
    <property type="entry name" value="EF-hand"/>
    <property type="match status" value="1"/>
</dbReference>
<dbReference type="InterPro" id="IPR005821">
    <property type="entry name" value="Ion_trans_dom"/>
</dbReference>
<dbReference type="PANTHER" id="PTHR10037">
    <property type="entry name" value="VOLTAGE-GATED CATION CHANNEL CALCIUM AND SODIUM"/>
    <property type="match status" value="1"/>
</dbReference>
<dbReference type="RefSeq" id="XP_009515784.1">
    <property type="nucleotide sequence ID" value="XM_009517489.1"/>
</dbReference>
<proteinExistence type="inferred from homology"/>
<feature type="transmembrane region" description="Helical" evidence="14">
    <location>
        <begin position="812"/>
        <end position="835"/>
    </location>
</feature>
<evidence type="ECO:0000256" key="1">
    <source>
        <dbReference type="ARBA" id="ARBA00004141"/>
    </source>
</evidence>
<feature type="transmembrane region" description="Helical" evidence="14">
    <location>
        <begin position="1086"/>
        <end position="1111"/>
    </location>
</feature>
<evidence type="ECO:0000256" key="14">
    <source>
        <dbReference type="SAM" id="Phobius"/>
    </source>
</evidence>
<dbReference type="InterPro" id="IPR043203">
    <property type="entry name" value="VGCC_Ca_Na"/>
</dbReference>
<feature type="transmembrane region" description="Helical" evidence="14">
    <location>
        <begin position="710"/>
        <end position="732"/>
    </location>
</feature>
<feature type="domain" description="Ion transport" evidence="15">
    <location>
        <begin position="364"/>
        <end position="618"/>
    </location>
</feature>
<feature type="transmembrane region" description="Helical" evidence="14">
    <location>
        <begin position="971"/>
        <end position="995"/>
    </location>
</feature>
<evidence type="ECO:0000256" key="5">
    <source>
        <dbReference type="ARBA" id="ARBA00022882"/>
    </source>
</evidence>
<keyword evidence="11 12" id="KW-0106">Calcium</keyword>
<feature type="transmembrane region" description="Helical" evidence="14">
    <location>
        <begin position="1279"/>
        <end position="1302"/>
    </location>
</feature>
<dbReference type="PRINTS" id="PR00167">
    <property type="entry name" value="CACHANNEL"/>
</dbReference>
<keyword evidence="9" id="KW-0325">Glycoprotein</keyword>
<keyword evidence="7" id="KW-0406">Ion transport</keyword>
<dbReference type="InterPro" id="IPR027359">
    <property type="entry name" value="Volt_channel_dom_sf"/>
</dbReference>
<dbReference type="SUPFAM" id="SSF81324">
    <property type="entry name" value="Voltage-gated potassium channels"/>
    <property type="match status" value="4"/>
</dbReference>
<feature type="domain" description="Ion transport" evidence="15">
    <location>
        <begin position="1053"/>
        <end position="1312"/>
    </location>
</feature>
<dbReference type="GeneID" id="20654690"/>
<dbReference type="OMA" id="HTTCYDE"/>
<dbReference type="Proteomes" id="UP000002640">
    <property type="component" value="Unassembled WGS sequence"/>
</dbReference>
<dbReference type="PANTHER" id="PTHR10037:SF62">
    <property type="entry name" value="SODIUM CHANNEL PROTEIN 60E"/>
    <property type="match status" value="1"/>
</dbReference>
<dbReference type="InterPro" id="IPR002077">
    <property type="entry name" value="VDCCAlpha1"/>
</dbReference>
<feature type="transmembrane region" description="Helical" evidence="14">
    <location>
        <begin position="753"/>
        <end position="770"/>
    </location>
</feature>
<evidence type="ECO:0000256" key="9">
    <source>
        <dbReference type="ARBA" id="ARBA00023180"/>
    </source>
</evidence>
<feature type="binding site" evidence="11">
    <location>
        <position position="944"/>
    </location>
    <ligand>
        <name>Ca(2+)</name>
        <dbReference type="ChEBI" id="CHEBI:29108"/>
    </ligand>
</feature>
<evidence type="ECO:0000313" key="18">
    <source>
        <dbReference type="Proteomes" id="UP000002640"/>
    </source>
</evidence>
<dbReference type="GO" id="GO:0001518">
    <property type="term" value="C:voltage-gated sodium channel complex"/>
    <property type="evidence" value="ECO:0007669"/>
    <property type="project" value="TreeGrafter"/>
</dbReference>
<dbReference type="Pfam" id="PF16905">
    <property type="entry name" value="GPHH"/>
    <property type="match status" value="1"/>
</dbReference>
<keyword evidence="12" id="KW-0107">Calcium channel</keyword>
<keyword evidence="6 14" id="KW-1133">Transmembrane helix</keyword>
<evidence type="ECO:0000256" key="3">
    <source>
        <dbReference type="ARBA" id="ARBA00022692"/>
    </source>
</evidence>
<keyword evidence="3 14" id="KW-0812">Transmembrane</keyword>
<evidence type="ECO:0000256" key="4">
    <source>
        <dbReference type="ARBA" id="ARBA00022737"/>
    </source>
</evidence>
<feature type="region of interest" description="Disordered" evidence="13">
    <location>
        <begin position="1476"/>
        <end position="1503"/>
    </location>
</feature>
<keyword evidence="12" id="KW-0109">Calcium transport</keyword>
<dbReference type="InParanoid" id="G4YIT9"/>
<dbReference type="GO" id="GO:0005891">
    <property type="term" value="C:voltage-gated calcium channel complex"/>
    <property type="evidence" value="ECO:0007669"/>
    <property type="project" value="InterPro"/>
</dbReference>
<dbReference type="FunFam" id="1.20.120.350:FF:000009">
    <property type="entry name" value="Voltage-dependent T-type calcium channel subunit alpha"/>
    <property type="match status" value="1"/>
</dbReference>
<evidence type="ECO:0000256" key="11">
    <source>
        <dbReference type="PIRSR" id="PIRSR602077-1"/>
    </source>
</evidence>
<gene>
    <name evidence="17" type="ORF">PHYSODRAFT_476023</name>
</gene>
<evidence type="ECO:0000256" key="6">
    <source>
        <dbReference type="ARBA" id="ARBA00022989"/>
    </source>
</evidence>
<feature type="transmembrane region" description="Helical" evidence="14">
    <location>
        <begin position="289"/>
        <end position="313"/>
    </location>
</feature>
<dbReference type="EMBL" id="JH159151">
    <property type="protein sequence ID" value="EGZ28509.1"/>
    <property type="molecule type" value="Genomic_DNA"/>
</dbReference>
<keyword evidence="5 12" id="KW-0851">Voltage-gated channel</keyword>
<dbReference type="KEGG" id="psoj:PHYSODRAFT_476023"/>
<evidence type="ECO:0000259" key="15">
    <source>
        <dbReference type="Pfam" id="PF00520"/>
    </source>
</evidence>
<dbReference type="SMR" id="G4YIT9"/>
<feature type="transmembrane region" description="Helical" evidence="14">
    <location>
        <begin position="364"/>
        <end position="383"/>
    </location>
</feature>
<keyword evidence="11" id="KW-0479">Metal-binding</keyword>
<dbReference type="GO" id="GO:0005248">
    <property type="term" value="F:voltage-gated sodium channel activity"/>
    <property type="evidence" value="ECO:0007669"/>
    <property type="project" value="TreeGrafter"/>
</dbReference>
<feature type="transmembrane region" description="Helical" evidence="14">
    <location>
        <begin position="1117"/>
        <end position="1147"/>
    </location>
</feature>
<feature type="domain" description="Voltage-dependent L-type calcium channel IQ-associated" evidence="16">
    <location>
        <begin position="1323"/>
        <end position="1359"/>
    </location>
</feature>
<name>G4YIT9_PHYSP</name>
<evidence type="ECO:0008006" key="19">
    <source>
        <dbReference type="Google" id="ProtNLM"/>
    </source>
</evidence>
<organism evidence="17 18">
    <name type="scientific">Phytophthora sojae (strain P6497)</name>
    <name type="common">Soybean stem and root rot agent</name>
    <name type="synonym">Phytophthora megasperma f. sp. glycines</name>
    <dbReference type="NCBI Taxonomy" id="1094619"/>
    <lineage>
        <taxon>Eukaryota</taxon>
        <taxon>Sar</taxon>
        <taxon>Stramenopiles</taxon>
        <taxon>Oomycota</taxon>
        <taxon>Peronosporomycetes</taxon>
        <taxon>Peronosporales</taxon>
        <taxon>Peronosporaceae</taxon>
        <taxon>Phytophthora</taxon>
    </lineage>
</organism>
<keyword evidence="8 14" id="KW-0472">Membrane</keyword>
<feature type="transmembrane region" description="Helical" evidence="14">
    <location>
        <begin position="584"/>
        <end position="608"/>
    </location>
</feature>
<accession>G4YIT9</accession>
<sequence>MADYSNSIFTALFTFECLLKIVAMGLIGDRGAYLMDPWNWIDFTVVVVGLIAALPSIPATAGMRALLVLRPLRFFNAVPGIKKLVTALLKSIPELLTVVAFLSFLFFFYGVIGVQLYSGAMHSRCRLSPHPLALDPNISLKELPAYQEQVVAAPELFRCLDEDSLPLQAEMNSWTHDSSPWKTPRVCFWPVSSDGSAELCNLNDEQACPIGQTCGSDYDRNGNFRFTHPDYQIRAKLELGVTYDSDLDFGILGFDHIGQTAMVLFICMPREGWTDVMYMLQDAGYTTSVAIYLVSFVLVSSYFMLNLALAVIWENFSDASLVEAEERKLQREIAASMPPSPTTKGKPSVVRTTREFVRHALDHWVFSAAVTALILLNTVLLSLDQYPVDDELASIVDVINFVLTQIFLLEALLKIFGLGYQRWSEDRYNLFDALVVMLGIIEATVSPPQFLSGSTHAKSQSFAGLRSMRIFRLFKLARSWPSLQKLIRLIANAVSEVGNFSVFLLLFMYVYALLGMQIFGNRFRFDSNGIPLTSPAADTDGEEYVPRANFDSLLWSGVTVFQVLTGENWNNVLFDGWRTTGTTALFYFISLVVFGNFIVLNLFLAILLSHFEDAEEASQEANIIEAKEALRTKSRVTPMMTSTSLQPADNARAGTRRRQSLYTFGPYNPLRRFAWNIISHPRFDSAILGFVIASTACVALDNPLSAPESTFVVVVGYVDSVFAAIFVLEVVMKIIAQGLCLHPNAYLRNGWNVMDFVITAVAIPGLQFFSSGTSSQQLKFISSLRTFRALRPLRMIHRNPGLKLVVSSLVSAIPQMLNVGMVCLLLLLIFSIIAVNNLKGRFFACSGDVFDALTTAQQALIMSPRAWDNLLAEEKLWFNDTAAALYASASALAATTTEDVHGVDGITSRMVCGYLNASWQRTIPQNFDNVLYALLAFYEISTTEGWITLMLAGVDATDVDMQPIANHHESWTLFFIAFIFLGSFFFIQLFIGVVIENFNRMKETLDGTRLLSCSQREWLLINQAVLKLRPKRKIRSPRGAFRLYCFRLARSPMLETVTMGAIMLNTFFMGLTYFGEEDLYSRIIEYANVFFTLLFALEAAIKIAGLGHYYWKDSWNIFDFIVVVGSCFGMIYTWVGGDAVGSSAAMIRGVRVLRLIRLIQTAPSLRQLVNTLLFTLPSLINIGGFLLLVFFIYAAVGVQLFAKVKLGDLLTPFANFQSISTAMITLIRCATGERWNDLMHELAESDNCIDDPYYDPNMCGFANFEGCIPLDGCGSPIAYLYFCSFTMLITYILLNIFIAVILEGFANEKDQANGVLLPQHYENFVETWSILDPEATGMIEWHLLPKLIQQLDEPLGYGCHDNEVSVKEVTAFIEFLDIGVYNGNRVFFNDVVRKLGKFVLDIVNEAPVPDLPSTIAVSQKWRLLLKGGKMRKQERYQVKHLHASVLLHDAVRSLIFRDELRARVQKFTELTKDVLGSQPKHDVPASRRSSIALPSYAEEEESR</sequence>
<protein>
    <recommendedName>
        <fullName evidence="19">Voltage-gated Ion Channel (VIC) Superfamily</fullName>
    </recommendedName>
</protein>
<comment type="similarity">
    <text evidence="12">Belongs to the calcium channel alpha-1 subunit (TC 1.A.1.11) family.</text>
</comment>
<feature type="transmembrane region" description="Helical" evidence="14">
    <location>
        <begin position="95"/>
        <end position="117"/>
    </location>
</feature>
<dbReference type="Pfam" id="PF00520">
    <property type="entry name" value="Ion_trans"/>
    <property type="match status" value="4"/>
</dbReference>
<reference evidence="17 18" key="1">
    <citation type="journal article" date="2006" name="Science">
        <title>Phytophthora genome sequences uncover evolutionary origins and mechanisms of pathogenesis.</title>
        <authorList>
            <person name="Tyler B.M."/>
            <person name="Tripathy S."/>
            <person name="Zhang X."/>
            <person name="Dehal P."/>
            <person name="Jiang R.H."/>
            <person name="Aerts A."/>
            <person name="Arredondo F.D."/>
            <person name="Baxter L."/>
            <person name="Bensasson D."/>
            <person name="Beynon J.L."/>
            <person name="Chapman J."/>
            <person name="Damasceno C.M."/>
            <person name="Dorrance A.E."/>
            <person name="Dou D."/>
            <person name="Dickerman A.W."/>
            <person name="Dubchak I.L."/>
            <person name="Garbelotto M."/>
            <person name="Gijzen M."/>
            <person name="Gordon S.G."/>
            <person name="Govers F."/>
            <person name="Grunwald N.J."/>
            <person name="Huang W."/>
            <person name="Ivors K.L."/>
            <person name="Jones R.W."/>
            <person name="Kamoun S."/>
            <person name="Krampis K."/>
            <person name="Lamour K.H."/>
            <person name="Lee M.K."/>
            <person name="McDonald W.H."/>
            <person name="Medina M."/>
            <person name="Meijer H.J."/>
            <person name="Nordberg E.K."/>
            <person name="Maclean D.J."/>
            <person name="Ospina-Giraldo M.D."/>
            <person name="Morris P.F."/>
            <person name="Phuntumart V."/>
            <person name="Putnam N.H."/>
            <person name="Rash S."/>
            <person name="Rose J.K."/>
            <person name="Sakihama Y."/>
            <person name="Salamov A.A."/>
            <person name="Savidor A."/>
            <person name="Scheuring C.F."/>
            <person name="Smith B.M."/>
            <person name="Sobral B.W."/>
            <person name="Terry A."/>
            <person name="Torto-Alalibo T.A."/>
            <person name="Win J."/>
            <person name="Xu Z."/>
            <person name="Zhang H."/>
            <person name="Grigoriev I.V."/>
            <person name="Rokhsar D.S."/>
            <person name="Boore J.L."/>
        </authorList>
    </citation>
    <scope>NUCLEOTIDE SEQUENCE [LARGE SCALE GENOMIC DNA]</scope>
    <source>
        <strain evidence="17 18">P6497</strain>
    </source>
</reference>